<dbReference type="InterPro" id="IPR000330">
    <property type="entry name" value="SNF2_N"/>
</dbReference>
<keyword evidence="3" id="KW-0547">Nucleotide-binding</keyword>
<evidence type="ECO:0000256" key="4">
    <source>
        <dbReference type="ARBA" id="ARBA00022801"/>
    </source>
</evidence>
<dbReference type="GO" id="GO:0005524">
    <property type="term" value="F:ATP binding"/>
    <property type="evidence" value="ECO:0007669"/>
    <property type="project" value="UniProtKB-KW"/>
</dbReference>
<dbReference type="SUPFAM" id="SSF53335">
    <property type="entry name" value="S-adenosyl-L-methionine-dependent methyltransferases"/>
    <property type="match status" value="1"/>
</dbReference>
<reference evidence="8" key="1">
    <citation type="submission" date="2023-06" db="EMBL/GenBank/DDBJ databases">
        <title>Genome-scale phylogeny and comparative genomics of the fungal order Sordariales.</title>
        <authorList>
            <consortium name="Lawrence Berkeley National Laboratory"/>
            <person name="Hensen N."/>
            <person name="Bonometti L."/>
            <person name="Westerberg I."/>
            <person name="Brannstrom I.O."/>
            <person name="Guillou S."/>
            <person name="Cros-Aarteil S."/>
            <person name="Calhoun S."/>
            <person name="Haridas S."/>
            <person name="Kuo A."/>
            <person name="Mondo S."/>
            <person name="Pangilinan J."/>
            <person name="Riley R."/>
            <person name="LaButti K."/>
            <person name="Andreopoulos B."/>
            <person name="Lipzen A."/>
            <person name="Chen C."/>
            <person name="Yanf M."/>
            <person name="Daum C."/>
            <person name="Ng V."/>
            <person name="Clum A."/>
            <person name="Steindorff A."/>
            <person name="Ohm R."/>
            <person name="Martin F."/>
            <person name="Silar P."/>
            <person name="Natvig D."/>
            <person name="Lalanne C."/>
            <person name="Gautier V."/>
            <person name="Ament-velasquez S.L."/>
            <person name="Kruys A."/>
            <person name="Hutchinson M.I."/>
            <person name="Powell A.J."/>
            <person name="Barry K."/>
            <person name="Miller A.N."/>
            <person name="Grigoriev I.V."/>
            <person name="Debuchy R."/>
            <person name="Gladieux P."/>
            <person name="Thoren M.H."/>
            <person name="Johannesson H."/>
        </authorList>
    </citation>
    <scope>NUCLEOTIDE SEQUENCE</scope>
    <source>
        <strain evidence="8">SMH3187-1</strain>
    </source>
</reference>
<dbReference type="CDD" id="cd18793">
    <property type="entry name" value="SF2_C_SNF"/>
    <property type="match status" value="1"/>
</dbReference>
<name>A0AA40ENX9_9PEZI</name>
<accession>A0AA40ENX9</accession>
<comment type="caution">
    <text evidence="8">The sequence shown here is derived from an EMBL/GenBank/DDBJ whole genome shotgun (WGS) entry which is preliminary data.</text>
</comment>
<dbReference type="InterPro" id="IPR050628">
    <property type="entry name" value="SNF2_RAD54_helicase_TF"/>
</dbReference>
<protein>
    <recommendedName>
        <fullName evidence="7">Helicase C-terminal domain-containing protein</fullName>
    </recommendedName>
</protein>
<evidence type="ECO:0000256" key="5">
    <source>
        <dbReference type="ARBA" id="ARBA00022840"/>
    </source>
</evidence>
<dbReference type="PANTHER" id="PTHR45626">
    <property type="entry name" value="TRANSCRIPTION TERMINATION FACTOR 2-RELATED"/>
    <property type="match status" value="1"/>
</dbReference>
<gene>
    <name evidence="8" type="ORF">B0T18DRAFT_430219</name>
</gene>
<dbReference type="Pfam" id="PF00176">
    <property type="entry name" value="SNF2-rel_dom"/>
    <property type="match status" value="1"/>
</dbReference>
<evidence type="ECO:0000256" key="3">
    <source>
        <dbReference type="ARBA" id="ARBA00022741"/>
    </source>
</evidence>
<dbReference type="Gene3D" id="3.40.50.300">
    <property type="entry name" value="P-loop containing nucleotide triphosphate hydrolases"/>
    <property type="match status" value="1"/>
</dbReference>
<keyword evidence="9" id="KW-1185">Reference proteome</keyword>
<organism evidence="8 9">
    <name type="scientific">Schizothecium vesticola</name>
    <dbReference type="NCBI Taxonomy" id="314040"/>
    <lineage>
        <taxon>Eukaryota</taxon>
        <taxon>Fungi</taxon>
        <taxon>Dikarya</taxon>
        <taxon>Ascomycota</taxon>
        <taxon>Pezizomycotina</taxon>
        <taxon>Sordariomycetes</taxon>
        <taxon>Sordariomycetidae</taxon>
        <taxon>Sordariales</taxon>
        <taxon>Schizotheciaceae</taxon>
        <taxon>Schizothecium</taxon>
    </lineage>
</organism>
<dbReference type="SUPFAM" id="SSF52540">
    <property type="entry name" value="P-loop containing nucleoside triphosphate hydrolases"/>
    <property type="match status" value="2"/>
</dbReference>
<feature type="domain" description="Helicase C-terminal" evidence="7">
    <location>
        <begin position="2173"/>
        <end position="2336"/>
    </location>
</feature>
<dbReference type="GO" id="GO:0006281">
    <property type="term" value="P:DNA repair"/>
    <property type="evidence" value="ECO:0007669"/>
    <property type="project" value="TreeGrafter"/>
</dbReference>
<dbReference type="PANTHER" id="PTHR45626:SF26">
    <property type="entry name" value="FAMILY HELICASE, PUTATIVE (AFU_ORTHOLOGUE AFUA_2G09120)-RELATED"/>
    <property type="match status" value="1"/>
</dbReference>
<dbReference type="InterPro" id="IPR001525">
    <property type="entry name" value="C5_MeTfrase"/>
</dbReference>
<dbReference type="Gene3D" id="3.40.50.150">
    <property type="entry name" value="Vaccinia Virus protein VP39"/>
    <property type="match status" value="1"/>
</dbReference>
<dbReference type="Gene3D" id="3.40.50.10810">
    <property type="entry name" value="Tandem AAA-ATPase domain"/>
    <property type="match status" value="1"/>
</dbReference>
<evidence type="ECO:0000256" key="2">
    <source>
        <dbReference type="ARBA" id="ARBA00022679"/>
    </source>
</evidence>
<evidence type="ECO:0000259" key="7">
    <source>
        <dbReference type="PROSITE" id="PS51194"/>
    </source>
</evidence>
<evidence type="ECO:0000313" key="9">
    <source>
        <dbReference type="Proteomes" id="UP001172155"/>
    </source>
</evidence>
<evidence type="ECO:0000313" key="8">
    <source>
        <dbReference type="EMBL" id="KAK0742812.1"/>
    </source>
</evidence>
<dbReference type="InterPro" id="IPR049730">
    <property type="entry name" value="SNF2/RAD54-like_C"/>
</dbReference>
<dbReference type="GO" id="GO:0005634">
    <property type="term" value="C:nucleus"/>
    <property type="evidence" value="ECO:0007669"/>
    <property type="project" value="TreeGrafter"/>
</dbReference>
<feature type="region of interest" description="Disordered" evidence="6">
    <location>
        <begin position="971"/>
        <end position="992"/>
    </location>
</feature>
<dbReference type="GO" id="GO:0032259">
    <property type="term" value="P:methylation"/>
    <property type="evidence" value="ECO:0007669"/>
    <property type="project" value="UniProtKB-KW"/>
</dbReference>
<sequence>MPPKTAAPGKAAVKASSLGLDSVKPPMTQVQDMFQDLLRRLELSRLVGDGPVFLNVATLCSGTDAPIFGLQQMQEAGRQLGLGELVSFDHLYSCEIEPYKQGFLRRNMENETIIFRDVVEMANAIMDMEVPEAMTAGGFLQAIPTKKLDILFCGCSCVDYSTLSKNGKKKAAEDLATIEAKFRDLLEKGDADPDKMRSLIGGGGRKAVKEGVLDRIASMENGIDEEDEADDENYASLSPVNNSEERVNLDNHMNDGKNLLPDATMQEIRLDQSFVDSICVFIRKLQQEGGESGESCRTFFAALMLIVKHRPKTIILENVSGAPWRLYTLRIFPRIGYYATFVRVDSKDYYIPQTRQRGYLVAIDVTAPGFSPKEAGVTRAMAEAMASAWVENMKLAERRASSPASSFLRSPEDPIIIQARADMEGNMTAGKSASWALSSIRHDRERDTMVISGDPRYARQPNPFSHKVVRHERVVYAQFPDFAWLRFWKKQVVRCVDLVDIRLALSLASGNDIRFRPYLLDISQNVDRNGAATKKGAGILGCITPKGQPIVTDLMRPITGFEALALQGMPVDNLVISTESQAQLHNLAGNAMTVTVVGAATLALLLSVTEHTPFLFRRLRGPRVPRNLFLPNVDGQGMVHGERKQSERGEIGARGDQGAYGLFGDLAALSAVAAGGRRVCFCQYSSPILETQRDDHKWYGSLSASDQLKYSSTEARVKLLKLLPMSFVVKAPYDTVKHQSSPIYRSIVQDVLGSDTDYYFDGIKITEDVTVCYKAEHSIARLVLSRNSVTMYIYIDPSHPQRELLRRPASSTTTQIYFNLDYQPIARVVFSSEGCELPEPEWSVWINAMTNLEMEASMGEDGTITTGNINFADEPAGRVRHHDLVRWKNWVDAQVSNSVFEPLRDCGTPLDELRVKKTGGGSPRVFFMRHCDQAGAHEEDPWVWTLNIKKLESHEYRETLVQFRTVTVKQTQPKASPKGKGKAKAIKDQEPHPVPDFMAGPGHTALAAFFPGYWARFESKMAPQAHRTTHSSIQWAPAHALGAATCHSPFTHNQNTVPLAKILLPPLPGFPAPSGQLHTINHTQIPPFHLAKIPTTQRDSFLHLFAFAAADFQLTHVHHHQANAFELRAEALAYELALQALPVPITLAARWHQEQGTELVVHLAPKVLVSRALSYLLQAHPHAQAGVKTSVETKLRVELDYAPPSDVVLGALAAQVRPCAQGNVVGLEVGAGVLPGQPPRFGERGMTLRKSQMEAVRWMVAREVAAAGYVESEMEEDVVRGLNLRVVGKAEWVNGFPFSPRGGVVGHEIGYGKTVVMLGLIDHRKEFDAGESIWERREEMERVWWGAEEPRRRSFLHLKATLVVVPAHITGQWQDEAVKFLGLDHPRLLVITRLRDLAELTREVLEAAEVIILSKAVFQETDFFKQLDVFSTTARSAKLARGRELEHLHETAMSAMRTLMVQYLGLLAAGKSEQDATRVVNKDAARRLNSVEAKKKRLGTQLPTDSSRKGKDKPKKRSRNGNGKAIPTNNCSDDVDDDVGDDPRRKNPPEGATKSIDWTSSSWLQNLSFARIIWDEFSYDDENLSLFFQMAMANAKYLLSATPTLATLKDVCDVAKKFRVHVARAEPLMMPGLPKVAQGPVQDQMTKCEEFRAFSSGVKSVDMAVHRHRQAEMFVAGWFRSNQLDDGEEIDVEEMIIASEMSPQNAARYHLAAQDVEDAFGEFERIPMHVRQETPIHKGDVRSKDGDELCMALLVHLASGVGRETESIDTFVNRIRRTVELLERQWKALVDKLMWLYGVLEGLVKNKIAAGGAAPRDQAYDQIKESMTGFLDRWSAPARTGNYGPLGGREMYARDLSILLGRERQIRDERRLPPFAFSLPGALPNDWPDKYPITMALFTWIDFWTLPITVVDDADAVAITLASGDRVEVDPPLPNNILIKLLGDLSTALLKMDTGANPLELCRLEDLLVDKALDLATRESRTVSRQPEVMARRRSSLAHIRHLSPAETAQLVVRAAAHKPPQPPVPRRGGGGKPEHGLGEGISAWGPLPPLTDKKAMVTETRQAFGEVLRKEKALATARREWRFTRRLAEVFNLGQGVDRLCDQCGREFVAPGMSFLIVACGHRVCHECRANLYQSCDVAHCGVFTLGRAVLRCAGPGVRSGGTVERWNKAGLVAELVGKIPAEDFIIVFAQYQTILEAIKRELERQGVSLTLLTSGVAEASAQLERFKAGDGGRVLLIDIGSDHSAGSNITIANHVIFAHPYISIDPSKHLRVMRQAAGRCVRQGQGKKVKLYHFMTRNTIEERILRDRAAEDPRFAAVFERSHVPAPWWLDDGTAVYRPRLVLREHRPRPAPHPDAGYQAGDEWEITPLSIDDQAAYAEM</sequence>
<proteinExistence type="predicted"/>
<dbReference type="InterPro" id="IPR027417">
    <property type="entry name" value="P-loop_NTPase"/>
</dbReference>
<dbReference type="InterPro" id="IPR029063">
    <property type="entry name" value="SAM-dependent_MTases_sf"/>
</dbReference>
<dbReference type="Proteomes" id="UP001172155">
    <property type="component" value="Unassembled WGS sequence"/>
</dbReference>
<dbReference type="PROSITE" id="PS51194">
    <property type="entry name" value="HELICASE_CTER"/>
    <property type="match status" value="1"/>
</dbReference>
<keyword evidence="5" id="KW-0067">ATP-binding</keyword>
<evidence type="ECO:0000256" key="1">
    <source>
        <dbReference type="ARBA" id="ARBA00022603"/>
    </source>
</evidence>
<dbReference type="GO" id="GO:0016787">
    <property type="term" value="F:hydrolase activity"/>
    <property type="evidence" value="ECO:0007669"/>
    <property type="project" value="UniProtKB-KW"/>
</dbReference>
<feature type="compositionally biased region" description="Basic residues" evidence="6">
    <location>
        <begin position="1510"/>
        <end position="1519"/>
    </location>
</feature>
<dbReference type="EMBL" id="JAUKUD010000005">
    <property type="protein sequence ID" value="KAK0742812.1"/>
    <property type="molecule type" value="Genomic_DNA"/>
</dbReference>
<dbReference type="GO" id="GO:0008168">
    <property type="term" value="F:methyltransferase activity"/>
    <property type="evidence" value="ECO:0007669"/>
    <property type="project" value="UniProtKB-KW"/>
</dbReference>
<keyword evidence="2" id="KW-0808">Transferase</keyword>
<evidence type="ECO:0000256" key="6">
    <source>
        <dbReference type="SAM" id="MobiDB-lite"/>
    </source>
</evidence>
<feature type="region of interest" description="Disordered" evidence="6">
    <location>
        <begin position="1490"/>
        <end position="1556"/>
    </location>
</feature>
<dbReference type="InterPro" id="IPR001650">
    <property type="entry name" value="Helicase_C-like"/>
</dbReference>
<keyword evidence="4" id="KW-0378">Hydrolase</keyword>
<dbReference type="GO" id="GO:0008094">
    <property type="term" value="F:ATP-dependent activity, acting on DNA"/>
    <property type="evidence" value="ECO:0007669"/>
    <property type="project" value="TreeGrafter"/>
</dbReference>
<feature type="region of interest" description="Disordered" evidence="6">
    <location>
        <begin position="2017"/>
        <end position="2044"/>
    </location>
</feature>
<dbReference type="InterPro" id="IPR038718">
    <property type="entry name" value="SNF2-like_sf"/>
</dbReference>
<keyword evidence="1" id="KW-0489">Methyltransferase</keyword>
<dbReference type="Pfam" id="PF00145">
    <property type="entry name" value="DNA_methylase"/>
    <property type="match status" value="1"/>
</dbReference>